<dbReference type="EMBL" id="NBWZ01000001">
    <property type="protein sequence ID" value="RFA07846.1"/>
    <property type="molecule type" value="Genomic_DNA"/>
</dbReference>
<proteinExistence type="predicted"/>
<evidence type="ECO:0000259" key="3">
    <source>
        <dbReference type="PROSITE" id="PS51820"/>
    </source>
</evidence>
<dbReference type="Proteomes" id="UP000256486">
    <property type="component" value="Unassembled WGS sequence"/>
</dbReference>
<evidence type="ECO:0000256" key="2">
    <source>
        <dbReference type="SAM" id="SignalP"/>
    </source>
</evidence>
<evidence type="ECO:0000313" key="4">
    <source>
        <dbReference type="EMBL" id="RFA07846.1"/>
    </source>
</evidence>
<feature type="signal peptide" evidence="2">
    <location>
        <begin position="1"/>
        <end position="30"/>
    </location>
</feature>
<dbReference type="InterPro" id="IPR006530">
    <property type="entry name" value="YD"/>
</dbReference>
<feature type="domain" description="PA14" evidence="3">
    <location>
        <begin position="1339"/>
        <end position="1488"/>
    </location>
</feature>
<dbReference type="PROSITE" id="PS51820">
    <property type="entry name" value="PA14"/>
    <property type="match status" value="2"/>
</dbReference>
<dbReference type="Gene3D" id="3.90.182.10">
    <property type="entry name" value="Toxin - Anthrax Protective Antigen,domain 1"/>
    <property type="match status" value="2"/>
</dbReference>
<gene>
    <name evidence="4" type="ORF">B7R54_00430</name>
</gene>
<reference evidence="4 5" key="1">
    <citation type="submission" date="2017-04" db="EMBL/GenBank/DDBJ databases">
        <title>Comparative genome analysis of Subtercola boreus.</title>
        <authorList>
            <person name="Cho Y.-J."/>
            <person name="Cho A."/>
            <person name="Kim O.-S."/>
            <person name="Lee J.-I."/>
        </authorList>
    </citation>
    <scope>NUCLEOTIDE SEQUENCE [LARGE SCALE GENOMIC DNA]</scope>
    <source>
        <strain evidence="4 5">K300</strain>
    </source>
</reference>
<protein>
    <recommendedName>
        <fullName evidence="3">PA14 domain-containing protein</fullName>
    </recommendedName>
</protein>
<accession>A0A3E0VD60</accession>
<dbReference type="OrthoDB" id="3751446at2"/>
<dbReference type="SUPFAM" id="SSF56988">
    <property type="entry name" value="Anthrax protective antigen"/>
    <property type="match status" value="2"/>
</dbReference>
<name>A0A3E0VD60_9MICO</name>
<dbReference type="RefSeq" id="WP_116413267.1">
    <property type="nucleotide sequence ID" value="NZ_NBWZ01000001.1"/>
</dbReference>
<dbReference type="Pfam" id="PF05593">
    <property type="entry name" value="RHS_repeat"/>
    <property type="match status" value="1"/>
</dbReference>
<feature type="region of interest" description="Disordered" evidence="1">
    <location>
        <begin position="1161"/>
        <end position="1181"/>
    </location>
</feature>
<dbReference type="InterPro" id="IPR050708">
    <property type="entry name" value="T6SS_VgrG/RHS"/>
</dbReference>
<feature type="domain" description="PA14" evidence="3">
    <location>
        <begin position="767"/>
        <end position="917"/>
    </location>
</feature>
<dbReference type="InterPro" id="IPR011658">
    <property type="entry name" value="PA14_dom"/>
</dbReference>
<dbReference type="NCBIfam" id="TIGR01643">
    <property type="entry name" value="YD_repeat_2x"/>
    <property type="match status" value="1"/>
</dbReference>
<organism evidence="4 5">
    <name type="scientific">Subtercola boreus</name>
    <dbReference type="NCBI Taxonomy" id="120213"/>
    <lineage>
        <taxon>Bacteria</taxon>
        <taxon>Bacillati</taxon>
        <taxon>Actinomycetota</taxon>
        <taxon>Actinomycetes</taxon>
        <taxon>Micrococcales</taxon>
        <taxon>Microbacteriaceae</taxon>
        <taxon>Subtercola</taxon>
    </lineage>
</organism>
<dbReference type="InterPro" id="IPR037524">
    <property type="entry name" value="PA14/GLEYA"/>
</dbReference>
<dbReference type="Pfam" id="PF07691">
    <property type="entry name" value="PA14"/>
    <property type="match status" value="2"/>
</dbReference>
<dbReference type="InterPro" id="IPR031325">
    <property type="entry name" value="RHS_repeat"/>
</dbReference>
<feature type="region of interest" description="Disordered" evidence="1">
    <location>
        <begin position="59"/>
        <end position="101"/>
    </location>
</feature>
<dbReference type="PANTHER" id="PTHR32305">
    <property type="match status" value="1"/>
</dbReference>
<keyword evidence="5" id="KW-1185">Reference proteome</keyword>
<feature type="chain" id="PRO_5017787950" description="PA14 domain-containing protein" evidence="2">
    <location>
        <begin position="31"/>
        <end position="2346"/>
    </location>
</feature>
<sequence length="2346" mass="243153">MRSTRSVVSVSFAVSLAAVLLVGSPVRATAVEHPEPTLAVPAADSPVDLSASPELPVAETPTVSAADVPPDTASPDVPPAGPSGDAALPVPTDDDLQDFDPAGSAVVAHDEYSDSYEGPNGSRISAVSSTPINVQNAGGAWVPIQTDLQTTGALSFFGQGGAKVDDHPLHPEFAEHADDRNLLRLTKGGETIGFTLRGASASVLERDLAPWSSRKNHLEYRAVFPSTDLLYEVHPAGVNEVLRLNQRPADTPTWTWEVDARGLTGAMDADGGITFSDASGAPAFSIPAPTMWDSSGSGGMGDAAAGPVRLGLRQENGHQLVTVSPDAAWLEDPARVFPVSVDPAVGSSDNDEELAYRSSDGRTVNLTNTNAGVWAGNSNGHGMWRTIVHYNYEQFFGKQVLGATIGVTGVYPGYSSDPHPINVSDITCTGFPCPGTGLGTIPADNVTGGQTNPADPRLQYKIADWIRGGSSGFRFMLGGDETPGQFTLKNVETRLLVQYLDYPSTGDSPSIASGSKNVGLTPTLKVDGSTSPDGLPLNHLFRLSTNPNPDLDIVYDSGWLGTTDSIVVPALRLRPNTTYYWKEHVYNGYFNVYPAYPVWPNSRIYSFTTNNPAVTLQSTASPVDRAVVSTTTPDFRVAPTTHPNGLAFTYDFRIATGTDAVTGAVLDSGWQTGTTFTPTDATSLQDGGTYSWSVLTKDSSGIYGPSWVSTFTVNKRLGAGGPSPSDSAGPVSVNLATGNLSMQVASPMVTTVGGPMGMSFSYNSQAPSNAGLNARYFNAQAPGATSPTYDIDHATSVMSRVDPSINFSWGVGSPAAGVDVDHFMAEWDGFVRSPDETATSYQFGWSRDDGVRARVGGSTVIDQWTTSAGSGWGTSSSLSRIPVALNVQYYENEGGASFHLLARKTGDTGAGFIVPASWFTRSVATLPSGWSSSTPIAGPSGYYSSARVAEGSVILTDAAGATHTYTKSATSAGTYTPPVGEAGILAIDASGQISLTDEAGTTYLFGADGKVREVTNPAEARKPAAPVVRFRSDTGAVDTISDRLSANSSGGYDRQVRFIYTTDTPATAGLDAADLSSSRVCKTNPATFTPAARQSVGPLLCRIVYPNHQVGSPDFTELEYDTNGYLARITNPGSARTSFAYDSAGRLASTRDVLQNDWLLADSSHTGGGQNRTDIAYDPDPARNRVVSVSLSSADGSSTTDKPTKRYTYSSAPVAAAPGVAAADGTTFVDLVDFSTGAALPNTTGTTGHAQTVTFDANARATSATSATGLRASTVWNERDQTLSVTSAQGLTSTTLYDRANRPSESYGPAATSCFAAGRYIPDAACLTTTAHTTTAYDEGLTSLNVAYYDNASFSGAPKAYSLGIPGSAGVGVISRTWGTTSPATGIPASAWAARLTGRISFPVAGDYTFSTVADDGTRLWIDNVQRIDDNVSSAAHRSPASTRVAVTAGQSLPIRLDYANQTGPGASLVLEWTPPGASAPVTIPAAQLTPDYGLATTTSSFDSAPPGIPGISGARVPGIQTSTDYGSSPWLGQVTATIVNPEGVKLTTTTGYETSADGYQRRTSRTLPAGSGSTTYSYYSPRGAFEELYPAAHYTGPVCGVALGTPQYGLLRKVTSPLSAGSTVPVSTWYLYDRMGRVVGTTDDDSGTWSCITYDARGRVVKTTVPAFGVGATLQPARTVTANFAVGGDPLRNSITDSGVSSTTTAGAVTSTVDFLGRTTSYTDVWNTVTTPSYNALGQVTRTVTVANGRTATSTEEYDYDAEGRAIRVTDNGKVVAAPAYGTSGVSLGQLVSVAYPSAAGGGGNGSALAGVGRNSVGATSSLSWTFPAGAAMTDAVIRSQSGRILRDSTTDGTAAAENSTYSYDTAGRLATAAIPGHDLTYGYAAAGGCGVSRAAGLNGNRTSSTDTAGGVTTTTDYCYDNTDRLTSSSVTNPVSGANPVSDGLAAGDLAYDAHGNITKLADQTLGYDSANRHMVTILASGTTITYSRDASGRVISRTTVVPGTGPGTGTSTVTYLYAGGGVPVMVVDGSGAPSRMLSLPGGVSVVIPPTYNQTWSYPNIHGDIIVTANQSGARSPQYRYDPFGQPLSATGAIGTATSDDATPDNLPGSADHAWVGANSKLYEHEGSVATVEMGARQYVPALGRFLGVDAVEGGNSNAYTYPTDTINGFDLSGNRGCVGSECNGLAIGRNGSVSGGAQKLSRAMITQRTWQARTPWSGHFDNDWYWRTVASIDNFAASIASFASLVPGPTSIPLAGVSLVLGGVATGVDTTRAASGVAGASWGIVSLDAIFLLPAVGDAFRLAKMRSISEASSSFTAIWGGQWSAAAAIFGLADRGSISATWQP</sequence>
<evidence type="ECO:0000313" key="5">
    <source>
        <dbReference type="Proteomes" id="UP000256486"/>
    </source>
</evidence>
<keyword evidence="2" id="KW-0732">Signal</keyword>
<dbReference type="SMART" id="SM00758">
    <property type="entry name" value="PA14"/>
    <property type="match status" value="2"/>
</dbReference>
<feature type="region of interest" description="Disordered" evidence="1">
    <location>
        <begin position="2091"/>
        <end position="2112"/>
    </location>
</feature>
<evidence type="ECO:0000256" key="1">
    <source>
        <dbReference type="SAM" id="MobiDB-lite"/>
    </source>
</evidence>
<dbReference type="Gene3D" id="2.180.10.10">
    <property type="entry name" value="RHS repeat-associated core"/>
    <property type="match status" value="2"/>
</dbReference>
<dbReference type="PANTHER" id="PTHR32305:SF15">
    <property type="entry name" value="PROTEIN RHSA-RELATED"/>
    <property type="match status" value="1"/>
</dbReference>
<comment type="caution">
    <text evidence="4">The sequence shown here is derived from an EMBL/GenBank/DDBJ whole genome shotgun (WGS) entry which is preliminary data.</text>
</comment>